<dbReference type="GO" id="GO:0016787">
    <property type="term" value="F:hydrolase activity"/>
    <property type="evidence" value="ECO:0007669"/>
    <property type="project" value="TreeGrafter"/>
</dbReference>
<organism evidence="5 6">
    <name type="scientific">Rhodopseudomonas palustris</name>
    <dbReference type="NCBI Taxonomy" id="1076"/>
    <lineage>
        <taxon>Bacteria</taxon>
        <taxon>Pseudomonadati</taxon>
        <taxon>Pseudomonadota</taxon>
        <taxon>Alphaproteobacteria</taxon>
        <taxon>Hyphomicrobiales</taxon>
        <taxon>Nitrobacteraceae</taxon>
        <taxon>Rhodopseudomonas</taxon>
    </lineage>
</organism>
<keyword evidence="2" id="KW-0597">Phosphoprotein</keyword>
<evidence type="ECO:0000313" key="6">
    <source>
        <dbReference type="Proteomes" id="UP000248134"/>
    </source>
</evidence>
<dbReference type="OrthoDB" id="8872498at2"/>
<keyword evidence="3" id="KW-0325">Glycoprotein</keyword>
<sequence>MSLARDIIDRIFHPNRDVHAIPVLDGNLSPNERLDRAFVLGEPFDAPDALALDSSGTLYVSSGRTIQVCRGPDFAERRTFATFDVEVGALAWFASTGLVAALSGKGIVSLTAEGAIAARLTSVAGEQLRSVTALAIADDGLIYIADGSRHNPAAEWHRDLLEKRTPSGRIIVCDRQLSNARILADGLDWPAGLVVSHDGRSLLVTEAWAHRLSALARDGGTPRALVKNFAGYPCRISRGTRGDYWLAFFGLRTQLMEFVLREDSFRMRMLEAVEPHLWIGPRLGGAADYREAMQIGRIKKLGIQKPWAPPRSYGLVARIGTDGAARESYHSRTSGEVHGITAALADPAGQVLAVSKGHGKLIRLPTGPCPSRRTP</sequence>
<dbReference type="PANTHER" id="PTHR10426:SF88">
    <property type="entry name" value="ADIPOCYTE PLASMA MEMBRANE-ASSOCIATED PROTEIN HEMOMUCIN-RELATED"/>
    <property type="match status" value="1"/>
</dbReference>
<dbReference type="AlphaFoldDB" id="A0A323ULD5"/>
<reference evidence="5 6" key="1">
    <citation type="submission" date="2018-06" db="EMBL/GenBank/DDBJ databases">
        <title>Draft Whole-Genome Sequence of the purple photosynthetic bacterium Rhodospeudomonas palustris XCP.</title>
        <authorList>
            <person name="Rayyan A."/>
            <person name="Meyer T.E."/>
            <person name="Kyndt J.A."/>
        </authorList>
    </citation>
    <scope>NUCLEOTIDE SEQUENCE [LARGE SCALE GENOMIC DNA]</scope>
    <source>
        <strain evidence="5 6">XCP</strain>
    </source>
</reference>
<dbReference type="Pfam" id="PF03088">
    <property type="entry name" value="Str_synth"/>
    <property type="match status" value="1"/>
</dbReference>
<proteinExistence type="inferred from homology"/>
<accession>A0A323ULD5</accession>
<comment type="caution">
    <text evidence="5">The sequence shown here is derived from an EMBL/GenBank/DDBJ whole genome shotgun (WGS) entry which is preliminary data.</text>
</comment>
<evidence type="ECO:0000256" key="2">
    <source>
        <dbReference type="ARBA" id="ARBA00022553"/>
    </source>
</evidence>
<dbReference type="Proteomes" id="UP000248134">
    <property type="component" value="Unassembled WGS sequence"/>
</dbReference>
<evidence type="ECO:0000259" key="4">
    <source>
        <dbReference type="Pfam" id="PF03088"/>
    </source>
</evidence>
<dbReference type="PANTHER" id="PTHR10426">
    <property type="entry name" value="STRICTOSIDINE SYNTHASE-RELATED"/>
    <property type="match status" value="1"/>
</dbReference>
<feature type="domain" description="Strictosidine synthase conserved region" evidence="4">
    <location>
        <begin position="133"/>
        <end position="211"/>
    </location>
</feature>
<comment type="similarity">
    <text evidence="1">Belongs to the strictosidine synthase family.</text>
</comment>
<name>A0A323ULD5_RHOPL</name>
<dbReference type="RefSeq" id="WP_110786193.1">
    <property type="nucleotide sequence ID" value="NZ_QKQS01000016.1"/>
</dbReference>
<dbReference type="EMBL" id="QKQS01000016">
    <property type="protein sequence ID" value="PZA11796.1"/>
    <property type="molecule type" value="Genomic_DNA"/>
</dbReference>
<dbReference type="InterPro" id="IPR011042">
    <property type="entry name" value="6-blade_b-propeller_TolB-like"/>
</dbReference>
<evidence type="ECO:0000313" key="5">
    <source>
        <dbReference type="EMBL" id="PZA11796.1"/>
    </source>
</evidence>
<gene>
    <name evidence="5" type="ORF">DNX69_11850</name>
</gene>
<dbReference type="Gene3D" id="2.120.10.30">
    <property type="entry name" value="TolB, C-terminal domain"/>
    <property type="match status" value="1"/>
</dbReference>
<protein>
    <recommendedName>
        <fullName evidence="4">Strictosidine synthase conserved region domain-containing protein</fullName>
    </recommendedName>
</protein>
<evidence type="ECO:0000256" key="1">
    <source>
        <dbReference type="ARBA" id="ARBA00009191"/>
    </source>
</evidence>
<dbReference type="InterPro" id="IPR018119">
    <property type="entry name" value="Strictosidine_synth_cons-reg"/>
</dbReference>
<evidence type="ECO:0000256" key="3">
    <source>
        <dbReference type="ARBA" id="ARBA00023180"/>
    </source>
</evidence>
<dbReference type="SUPFAM" id="SSF63829">
    <property type="entry name" value="Calcium-dependent phosphotriesterase"/>
    <property type="match status" value="1"/>
</dbReference>